<name>A0ABU4F2Q5_9ACTN</name>
<dbReference type="Proteomes" id="UP001187346">
    <property type="component" value="Unassembled WGS sequence"/>
</dbReference>
<proteinExistence type="predicted"/>
<evidence type="ECO:0000313" key="2">
    <source>
        <dbReference type="Proteomes" id="UP001187346"/>
    </source>
</evidence>
<comment type="caution">
    <text evidence="1">The sequence shown here is derived from an EMBL/GenBank/DDBJ whole genome shotgun (WGS) entry which is preliminary data.</text>
</comment>
<gene>
    <name evidence="1" type="ORF">R5A26_00200</name>
</gene>
<sequence>MATRAKTMGALNSMQGFNDYVGIARMRELLAWASASEGRHKQAALLMGGAQALWRDAGTAITAVDPRMAEYRTRSEETVTHSLGPAAYAKALRKGGRHAQSQRPVTRTRGDVLLPVCADLHDLASLTFHRGCRAHENNSEPRSRS</sequence>
<dbReference type="EMBL" id="JAWMAJ010000001">
    <property type="protein sequence ID" value="MDV7214365.1"/>
    <property type="molecule type" value="Genomic_DNA"/>
</dbReference>
<dbReference type="RefSeq" id="WP_266879890.1">
    <property type="nucleotide sequence ID" value="NZ_JAPEMW010000003.1"/>
</dbReference>
<organism evidence="1 2">
    <name type="scientific">Streptomyces prunicolor</name>
    <dbReference type="NCBI Taxonomy" id="67348"/>
    <lineage>
        <taxon>Bacteria</taxon>
        <taxon>Bacillati</taxon>
        <taxon>Actinomycetota</taxon>
        <taxon>Actinomycetes</taxon>
        <taxon>Kitasatosporales</taxon>
        <taxon>Streptomycetaceae</taxon>
        <taxon>Streptomyces</taxon>
    </lineage>
</organism>
<protein>
    <submittedName>
        <fullName evidence="1">Uncharacterized protein</fullName>
    </submittedName>
</protein>
<accession>A0ABU4F2Q5</accession>
<reference evidence="1 2" key="1">
    <citation type="submission" date="2023-10" db="EMBL/GenBank/DDBJ databases">
        <title>Characterization of rhizosphere-enriched actinobacteria from wheat plants lab-grown on chernevaya soil.</title>
        <authorList>
            <person name="Tikhonova E.N."/>
            <person name="Konopkin A."/>
            <person name="Kravchenko I.K."/>
        </authorList>
    </citation>
    <scope>NUCLEOTIDE SEQUENCE [LARGE SCALE GENOMIC DNA]</scope>
    <source>
        <strain evidence="1 2">RR29</strain>
    </source>
</reference>
<keyword evidence="2" id="KW-1185">Reference proteome</keyword>
<evidence type="ECO:0000313" key="1">
    <source>
        <dbReference type="EMBL" id="MDV7214365.1"/>
    </source>
</evidence>